<sequence length="204" mass="22225">MTDSAQPSAPPATTSGQTPTLLLPEWSAELTTLSDLRLNVRPTSPDDEALLVEFFTHVAPDDVRFRFLTPMKEVRHDQLKTLLDVDHSNTENFLAFDESGKTLVATAMLAAEPSLERAEVAIAIRSDFKHRGIGWVLLQYVADQAAQRGIKTLESIECRDNREAIALETEMGFTATTCPGDATLVLVRKDLAGPQKPASVHGAG</sequence>
<feature type="domain" description="N-acetyltransferase" evidence="2">
    <location>
        <begin position="38"/>
        <end position="192"/>
    </location>
</feature>
<evidence type="ECO:0000256" key="1">
    <source>
        <dbReference type="SAM" id="MobiDB-lite"/>
    </source>
</evidence>
<accession>A0ABU3Q6F6</accession>
<protein>
    <submittedName>
        <fullName evidence="3">GNAT family N-acetyltransferase</fullName>
    </submittedName>
</protein>
<evidence type="ECO:0000259" key="2">
    <source>
        <dbReference type="PROSITE" id="PS51186"/>
    </source>
</evidence>
<evidence type="ECO:0000313" key="3">
    <source>
        <dbReference type="EMBL" id="MDT9599001.1"/>
    </source>
</evidence>
<name>A0ABU3Q6F6_9SPHN</name>
<dbReference type="EMBL" id="JAVUPU010000004">
    <property type="protein sequence ID" value="MDT9599001.1"/>
    <property type="molecule type" value="Genomic_DNA"/>
</dbReference>
<dbReference type="SUPFAM" id="SSF55729">
    <property type="entry name" value="Acyl-CoA N-acyltransferases (Nat)"/>
    <property type="match status" value="1"/>
</dbReference>
<organism evidence="3 4">
    <name type="scientific">Sphingosinicella rhizophila</name>
    <dbReference type="NCBI Taxonomy" id="3050082"/>
    <lineage>
        <taxon>Bacteria</taxon>
        <taxon>Pseudomonadati</taxon>
        <taxon>Pseudomonadota</taxon>
        <taxon>Alphaproteobacteria</taxon>
        <taxon>Sphingomonadales</taxon>
        <taxon>Sphingosinicellaceae</taxon>
        <taxon>Sphingosinicella</taxon>
    </lineage>
</organism>
<evidence type="ECO:0000313" key="4">
    <source>
        <dbReference type="Proteomes" id="UP001259572"/>
    </source>
</evidence>
<dbReference type="Proteomes" id="UP001259572">
    <property type="component" value="Unassembled WGS sequence"/>
</dbReference>
<proteinExistence type="predicted"/>
<dbReference type="PROSITE" id="PS51186">
    <property type="entry name" value="GNAT"/>
    <property type="match status" value="1"/>
</dbReference>
<dbReference type="Gene3D" id="3.40.630.30">
    <property type="match status" value="1"/>
</dbReference>
<dbReference type="Pfam" id="PF00583">
    <property type="entry name" value="Acetyltransf_1"/>
    <property type="match status" value="1"/>
</dbReference>
<dbReference type="RefSeq" id="WP_315725567.1">
    <property type="nucleotide sequence ID" value="NZ_JAVUPU010000004.1"/>
</dbReference>
<dbReference type="InterPro" id="IPR016181">
    <property type="entry name" value="Acyl_CoA_acyltransferase"/>
</dbReference>
<gene>
    <name evidence="3" type="ORF">RQX22_08565</name>
</gene>
<dbReference type="CDD" id="cd04301">
    <property type="entry name" value="NAT_SF"/>
    <property type="match status" value="1"/>
</dbReference>
<keyword evidence="4" id="KW-1185">Reference proteome</keyword>
<comment type="caution">
    <text evidence="3">The sequence shown here is derived from an EMBL/GenBank/DDBJ whole genome shotgun (WGS) entry which is preliminary data.</text>
</comment>
<dbReference type="InterPro" id="IPR000182">
    <property type="entry name" value="GNAT_dom"/>
</dbReference>
<feature type="region of interest" description="Disordered" evidence="1">
    <location>
        <begin position="1"/>
        <end position="20"/>
    </location>
</feature>
<reference evidence="3 4" key="1">
    <citation type="submission" date="2023-05" db="EMBL/GenBank/DDBJ databases">
        <authorList>
            <person name="Guo Y."/>
        </authorList>
    </citation>
    <scope>NUCLEOTIDE SEQUENCE [LARGE SCALE GENOMIC DNA]</scope>
    <source>
        <strain evidence="3 4">GR2756</strain>
    </source>
</reference>